<dbReference type="EMBL" id="AAYY01000003">
    <property type="protein sequence ID" value="EDP44734.1"/>
    <property type="molecule type" value="Genomic_DNA"/>
</dbReference>
<feature type="active site" evidence="5">
    <location>
        <position position="206"/>
    </location>
</feature>
<dbReference type="RefSeq" id="XP_001731948.1">
    <property type="nucleotide sequence ID" value="XM_001731896.1"/>
</dbReference>
<dbReference type="GeneID" id="5856253"/>
<dbReference type="VEuPathDB" id="FungiDB:MGL_1216"/>
<evidence type="ECO:0000256" key="5">
    <source>
        <dbReference type="PROSITE-ProRule" id="PRU10038"/>
    </source>
</evidence>
<dbReference type="InterPro" id="IPR029058">
    <property type="entry name" value="AB_hydrolase_fold"/>
</dbReference>
<dbReference type="OMA" id="HADYDPE"/>
<gene>
    <name evidence="7" type="ORF">MGL_1216</name>
</gene>
<dbReference type="PROSITE" id="PS01174">
    <property type="entry name" value="LIPASE_GDXG_SER"/>
    <property type="match status" value="1"/>
</dbReference>
<protein>
    <recommendedName>
        <fullName evidence="6">Alpha/beta hydrolase fold-3 domain-containing protein</fullName>
    </recommendedName>
</protein>
<dbReference type="InterPro" id="IPR050300">
    <property type="entry name" value="GDXG_lipolytic_enzyme"/>
</dbReference>
<keyword evidence="8" id="KW-1185">Reference proteome</keyword>
<reference evidence="7 8" key="1">
    <citation type="journal article" date="2007" name="Proc. Natl. Acad. Sci. U.S.A.">
        <title>Dandruff-associated Malassezia genomes reveal convergent and divergent virulence traits shared with plant and human fungal pathogens.</title>
        <authorList>
            <person name="Xu J."/>
            <person name="Saunders C.W."/>
            <person name="Hu P."/>
            <person name="Grant R.A."/>
            <person name="Boekhout T."/>
            <person name="Kuramae E.E."/>
            <person name="Kronstad J.W."/>
            <person name="Deangelis Y.M."/>
            <person name="Reeder N.L."/>
            <person name="Johnstone K.R."/>
            <person name="Leland M."/>
            <person name="Fieno A.M."/>
            <person name="Begley W.M."/>
            <person name="Sun Y."/>
            <person name="Lacey M.P."/>
            <person name="Chaudhary T."/>
            <person name="Keough T."/>
            <person name="Chu L."/>
            <person name="Sears R."/>
            <person name="Yuan B."/>
            <person name="Dawson T.L.Jr."/>
        </authorList>
    </citation>
    <scope>NUCLEOTIDE SEQUENCE [LARGE SCALE GENOMIC DNA]</scope>
    <source>
        <strain evidence="8">ATCC MYA-4612 / CBS 7966</strain>
    </source>
</reference>
<dbReference type="Gene3D" id="3.40.50.1820">
    <property type="entry name" value="alpha/beta hydrolase"/>
    <property type="match status" value="1"/>
</dbReference>
<comment type="similarity">
    <text evidence="1">Belongs to the 'GDXG' lipolytic enzyme family.</text>
</comment>
<dbReference type="Pfam" id="PF07859">
    <property type="entry name" value="Abhydrolase_3"/>
    <property type="match status" value="1"/>
</dbReference>
<dbReference type="PANTHER" id="PTHR48081:SF26">
    <property type="entry name" value="ALPHA_BETA HYDROLASE FOLD-3 DOMAIN-CONTAINING PROTEIN"/>
    <property type="match status" value="1"/>
</dbReference>
<dbReference type="AlphaFoldDB" id="A8PWU0"/>
<dbReference type="SUPFAM" id="SSF53474">
    <property type="entry name" value="alpha/beta-Hydrolases"/>
    <property type="match status" value="1"/>
</dbReference>
<evidence type="ECO:0000259" key="6">
    <source>
        <dbReference type="Pfam" id="PF07859"/>
    </source>
</evidence>
<evidence type="ECO:0000313" key="7">
    <source>
        <dbReference type="EMBL" id="EDP44734.1"/>
    </source>
</evidence>
<dbReference type="PANTHER" id="PTHR48081">
    <property type="entry name" value="AB HYDROLASE SUPERFAMILY PROTEIN C4A8.06C"/>
    <property type="match status" value="1"/>
</dbReference>
<dbReference type="GO" id="GO:0016787">
    <property type="term" value="F:hydrolase activity"/>
    <property type="evidence" value="ECO:0007669"/>
    <property type="project" value="UniProtKB-KW"/>
</dbReference>
<evidence type="ECO:0000256" key="4">
    <source>
        <dbReference type="ARBA" id="ARBA00048461"/>
    </source>
</evidence>
<dbReference type="InterPro" id="IPR033140">
    <property type="entry name" value="Lipase_GDXG_put_SER_AS"/>
</dbReference>
<evidence type="ECO:0000256" key="3">
    <source>
        <dbReference type="ARBA" id="ARBA00047591"/>
    </source>
</evidence>
<dbReference type="KEGG" id="mgl:MGL_1216"/>
<dbReference type="STRING" id="425265.A8PWU0"/>
<dbReference type="OrthoDB" id="2152029at2759"/>
<proteinExistence type="inferred from homology"/>
<keyword evidence="2" id="KW-0378">Hydrolase</keyword>
<feature type="domain" description="Alpha/beta hydrolase fold-3" evidence="6">
    <location>
        <begin position="117"/>
        <end position="247"/>
    </location>
</feature>
<dbReference type="Proteomes" id="UP000008837">
    <property type="component" value="Unassembled WGS sequence"/>
</dbReference>
<evidence type="ECO:0000313" key="8">
    <source>
        <dbReference type="Proteomes" id="UP000008837"/>
    </source>
</evidence>
<organism evidence="7 8">
    <name type="scientific">Malassezia globosa (strain ATCC MYA-4612 / CBS 7966)</name>
    <name type="common">Dandruff-associated fungus</name>
    <dbReference type="NCBI Taxonomy" id="425265"/>
    <lineage>
        <taxon>Eukaryota</taxon>
        <taxon>Fungi</taxon>
        <taxon>Dikarya</taxon>
        <taxon>Basidiomycota</taxon>
        <taxon>Ustilaginomycotina</taxon>
        <taxon>Malasseziomycetes</taxon>
        <taxon>Malasseziales</taxon>
        <taxon>Malasseziaceae</taxon>
        <taxon>Malassezia</taxon>
    </lineage>
</organism>
<accession>A8PWU0</accession>
<evidence type="ECO:0000256" key="1">
    <source>
        <dbReference type="ARBA" id="ARBA00010515"/>
    </source>
</evidence>
<comment type="catalytic activity">
    <reaction evidence="4">
        <text>a monoacylglycerol + H2O = glycerol + a fatty acid + H(+)</text>
        <dbReference type="Rhea" id="RHEA:15245"/>
        <dbReference type="ChEBI" id="CHEBI:15377"/>
        <dbReference type="ChEBI" id="CHEBI:15378"/>
        <dbReference type="ChEBI" id="CHEBI:17408"/>
        <dbReference type="ChEBI" id="CHEBI:17754"/>
        <dbReference type="ChEBI" id="CHEBI:28868"/>
    </reaction>
</comment>
<comment type="caution">
    <text evidence="7">The sequence shown here is derived from an EMBL/GenBank/DDBJ whole genome shotgun (WGS) entry which is preliminary data.</text>
</comment>
<dbReference type="InParanoid" id="A8PWU0"/>
<name>A8PWU0_MALGO</name>
<comment type="catalytic activity">
    <reaction evidence="3">
        <text>a diacylglycerol + H2O = a monoacylglycerol + a fatty acid + H(+)</text>
        <dbReference type="Rhea" id="RHEA:32731"/>
        <dbReference type="ChEBI" id="CHEBI:15377"/>
        <dbReference type="ChEBI" id="CHEBI:15378"/>
        <dbReference type="ChEBI" id="CHEBI:17408"/>
        <dbReference type="ChEBI" id="CHEBI:18035"/>
        <dbReference type="ChEBI" id="CHEBI:28868"/>
    </reaction>
</comment>
<sequence>MNIPRANRPRRSWSWTKAMLVSITRRCTVYICKTHILLAGSPSEKEPVCRKSKFVWIDPADLLEPATPETAGDIRGELKRAMQLQSIKPARISGFFVAATGAPIPTDERACEDERLIVHLHGGAYWMGTANESSVGAVCCRDLLGRMRNSDDVPRRAFLVEYRLARHTNYRHGSYPAALLDSFLAYLYVVRTCGFKPENIILSGDSSGGNLALALCRYLRDEGIESVPGSLILLSPWCDISRSHSGPLPAPNPFSTTVLNGHSDIITPSLLYRNSAVCALLGCMPASEAYTNPYISPVSLQLDPQADVRPPHWGFAGFPKHVFINTGNAELNYEQHITLAHRMAEGTLAGVPKYSGDCAYSADEAHMWAWREQFPRTEKWVSEHDSAMNDPPPHVEPFEERYVVLDEVRDGVHVYPMFTWFEPERSQTLDRIAAWIEREPELRILSP</sequence>
<evidence type="ECO:0000256" key="2">
    <source>
        <dbReference type="ARBA" id="ARBA00022801"/>
    </source>
</evidence>
<dbReference type="InterPro" id="IPR013094">
    <property type="entry name" value="AB_hydrolase_3"/>
</dbReference>